<proteinExistence type="predicted"/>
<evidence type="ECO:0000313" key="4">
    <source>
        <dbReference type="Proteomes" id="UP000305792"/>
    </source>
</evidence>
<comment type="caution">
    <text evidence="3">The sequence shown here is derived from an EMBL/GenBank/DDBJ whole genome shotgun (WGS) entry which is preliminary data.</text>
</comment>
<keyword evidence="2" id="KW-1133">Transmembrane helix</keyword>
<organism evidence="3 4">
    <name type="scientific">Glycomyces paridis</name>
    <dbReference type="NCBI Taxonomy" id="2126555"/>
    <lineage>
        <taxon>Bacteria</taxon>
        <taxon>Bacillati</taxon>
        <taxon>Actinomycetota</taxon>
        <taxon>Actinomycetes</taxon>
        <taxon>Glycomycetales</taxon>
        <taxon>Glycomycetaceae</taxon>
        <taxon>Glycomyces</taxon>
    </lineage>
</organism>
<keyword evidence="2" id="KW-0812">Transmembrane</keyword>
<keyword evidence="4" id="KW-1185">Reference proteome</keyword>
<evidence type="ECO:0000313" key="3">
    <source>
        <dbReference type="EMBL" id="THV30018.1"/>
    </source>
</evidence>
<dbReference type="OrthoDB" id="3254248at2"/>
<name>A0A4S8PHC0_9ACTN</name>
<feature type="region of interest" description="Disordered" evidence="1">
    <location>
        <begin position="181"/>
        <end position="207"/>
    </location>
</feature>
<dbReference type="AlphaFoldDB" id="A0A4S8PHC0"/>
<keyword evidence="2" id="KW-0472">Membrane</keyword>
<reference evidence="3 4" key="1">
    <citation type="journal article" date="2018" name="Int. J. Syst. Evol. Microbiol.">
        <title>Glycomyces paridis sp. nov., isolated from the medicinal plant Paris polyphylla.</title>
        <authorList>
            <person name="Fang X.M."/>
            <person name="Bai J.L."/>
            <person name="Su J."/>
            <person name="Zhao L.L."/>
            <person name="Liu H.Y."/>
            <person name="Ma B.P."/>
            <person name="Zhang Y.Q."/>
            <person name="Yu L.Y."/>
        </authorList>
    </citation>
    <scope>NUCLEOTIDE SEQUENCE [LARGE SCALE GENOMIC DNA]</scope>
    <source>
        <strain evidence="3 4">CPCC 204357</strain>
    </source>
</reference>
<evidence type="ECO:0000256" key="2">
    <source>
        <dbReference type="SAM" id="Phobius"/>
    </source>
</evidence>
<dbReference type="Proteomes" id="UP000305792">
    <property type="component" value="Unassembled WGS sequence"/>
</dbReference>
<feature type="transmembrane region" description="Helical" evidence="2">
    <location>
        <begin position="23"/>
        <end position="49"/>
    </location>
</feature>
<gene>
    <name evidence="3" type="ORF">E9998_06435</name>
</gene>
<feature type="compositionally biased region" description="Pro residues" evidence="1">
    <location>
        <begin position="194"/>
        <end position="207"/>
    </location>
</feature>
<evidence type="ECO:0008006" key="5">
    <source>
        <dbReference type="Google" id="ProtNLM"/>
    </source>
</evidence>
<protein>
    <recommendedName>
        <fullName evidence="5">RDD family protein</fullName>
    </recommendedName>
</protein>
<dbReference type="EMBL" id="STGX01000004">
    <property type="protein sequence ID" value="THV30018.1"/>
    <property type="molecule type" value="Genomic_DNA"/>
</dbReference>
<evidence type="ECO:0000256" key="1">
    <source>
        <dbReference type="SAM" id="MobiDB-lite"/>
    </source>
</evidence>
<accession>A0A4S8PHC0</accession>
<dbReference type="RefSeq" id="WP_136528891.1">
    <property type="nucleotide sequence ID" value="NZ_STGX01000004.1"/>
</dbReference>
<feature type="transmembrane region" description="Helical" evidence="2">
    <location>
        <begin position="61"/>
        <end position="85"/>
    </location>
</feature>
<sequence>MRPPTPQQTPPPWQPVKLADKAAVILIDLAVVLGLMWCCMSGLIVAMMGAGGDGGGLVVPLMIGLPVLAIVDAAVLGSTGCYVGGAIRRVHLVDVRTGGPIGFFKALLFNLILGTIVVVDLGLSAVSVNRELLTCQITGTRYIKLREDVSLPVGPVDRLKGMPVNVHWGEVIPTQEIGDAILGRHDPQPGQPGAAPPETPPQPPTAR</sequence>
<feature type="transmembrane region" description="Helical" evidence="2">
    <location>
        <begin position="106"/>
        <end position="126"/>
    </location>
</feature>